<dbReference type="VEuPathDB" id="FungiDB:BDV34DRAFT_185725"/>
<accession>A0A5N6E1N1</accession>
<keyword evidence="1" id="KW-0472">Membrane</keyword>
<gene>
    <name evidence="2" type="ORF">BDV34DRAFT_185725</name>
</gene>
<keyword evidence="1" id="KW-1133">Transmembrane helix</keyword>
<protein>
    <submittedName>
        <fullName evidence="2">Uncharacterized protein</fullName>
    </submittedName>
</protein>
<proteinExistence type="predicted"/>
<organism evidence="2 3">
    <name type="scientific">Aspergillus parasiticus</name>
    <dbReference type="NCBI Taxonomy" id="5067"/>
    <lineage>
        <taxon>Eukaryota</taxon>
        <taxon>Fungi</taxon>
        <taxon>Dikarya</taxon>
        <taxon>Ascomycota</taxon>
        <taxon>Pezizomycotina</taxon>
        <taxon>Eurotiomycetes</taxon>
        <taxon>Eurotiomycetidae</taxon>
        <taxon>Eurotiales</taxon>
        <taxon>Aspergillaceae</taxon>
        <taxon>Aspergillus</taxon>
        <taxon>Aspergillus subgen. Circumdati</taxon>
    </lineage>
</organism>
<evidence type="ECO:0000313" key="3">
    <source>
        <dbReference type="Proteomes" id="UP000326532"/>
    </source>
</evidence>
<keyword evidence="1" id="KW-0812">Transmembrane</keyword>
<keyword evidence="3" id="KW-1185">Reference proteome</keyword>
<sequence>MRPDLFTRPDSVGACFLLQPNQPIDPFQLPVDGPFPILSAVVLCMPPLLRLFLDMMHGRYLVQVPTPAGDRVEKPDRHLW</sequence>
<name>A0A5N6E1N1_ASPPA</name>
<dbReference type="EMBL" id="ML734939">
    <property type="protein sequence ID" value="KAB8211422.1"/>
    <property type="molecule type" value="Genomic_DNA"/>
</dbReference>
<reference evidence="2 3" key="1">
    <citation type="submission" date="2019-04" db="EMBL/GenBank/DDBJ databases">
        <title>Fungal friends and foes A comparative genomics study of 23 Aspergillus species from section Flavi.</title>
        <authorList>
            <consortium name="DOE Joint Genome Institute"/>
            <person name="Kjaerbolling I."/>
            <person name="Vesth T.C."/>
            <person name="Frisvad J.C."/>
            <person name="Nybo J.L."/>
            <person name="Theobald S."/>
            <person name="Kildgaard S."/>
            <person name="Petersen T.I."/>
            <person name="Kuo A."/>
            <person name="Sato A."/>
            <person name="Lyhne E.K."/>
            <person name="Kogle M.E."/>
            <person name="Wiebenga A."/>
            <person name="Kun R.S."/>
            <person name="Lubbers R.J."/>
            <person name="Makela M.R."/>
            <person name="Barry K."/>
            <person name="Chovatia M."/>
            <person name="Clum A."/>
            <person name="Daum C."/>
            <person name="Haridas S."/>
            <person name="He G."/>
            <person name="LaButti K."/>
            <person name="Lipzen A."/>
            <person name="Mondo S."/>
            <person name="Pangilinan J."/>
            <person name="Riley R."/>
            <person name="Salamov A."/>
            <person name="Simmons B.A."/>
            <person name="Magnuson J.K."/>
            <person name="Henrissat B."/>
            <person name="Mortensen U.H."/>
            <person name="Larsen T.O."/>
            <person name="De vries R.P."/>
            <person name="Grigoriev I.V."/>
            <person name="Machida M."/>
            <person name="Baker S.E."/>
            <person name="Andersen M.R."/>
        </authorList>
    </citation>
    <scope>NUCLEOTIDE SEQUENCE [LARGE SCALE GENOMIC DNA]</scope>
    <source>
        <strain evidence="2 3">CBS 117618</strain>
    </source>
</reference>
<dbReference type="Proteomes" id="UP000326532">
    <property type="component" value="Unassembled WGS sequence"/>
</dbReference>
<evidence type="ECO:0000256" key="1">
    <source>
        <dbReference type="SAM" id="Phobius"/>
    </source>
</evidence>
<evidence type="ECO:0000313" key="2">
    <source>
        <dbReference type="EMBL" id="KAB8211422.1"/>
    </source>
</evidence>
<dbReference type="AlphaFoldDB" id="A0A5N6E1N1"/>
<feature type="transmembrane region" description="Helical" evidence="1">
    <location>
        <begin position="35"/>
        <end position="53"/>
    </location>
</feature>